<protein>
    <submittedName>
        <fullName evidence="1">Uncharacterized protein</fullName>
    </submittedName>
</protein>
<keyword evidence="2" id="KW-1185">Reference proteome</keyword>
<evidence type="ECO:0000313" key="2">
    <source>
        <dbReference type="Proteomes" id="UP001295684"/>
    </source>
</evidence>
<proteinExistence type="predicted"/>
<organism evidence="1 2">
    <name type="scientific">Euplotes crassus</name>
    <dbReference type="NCBI Taxonomy" id="5936"/>
    <lineage>
        <taxon>Eukaryota</taxon>
        <taxon>Sar</taxon>
        <taxon>Alveolata</taxon>
        <taxon>Ciliophora</taxon>
        <taxon>Intramacronucleata</taxon>
        <taxon>Spirotrichea</taxon>
        <taxon>Hypotrichia</taxon>
        <taxon>Euplotida</taxon>
        <taxon>Euplotidae</taxon>
        <taxon>Moneuplotes</taxon>
    </lineage>
</organism>
<comment type="caution">
    <text evidence="1">The sequence shown here is derived from an EMBL/GenBank/DDBJ whole genome shotgun (WGS) entry which is preliminary data.</text>
</comment>
<sequence>MTETNFSVKYHLDTKALWTNILSTLTLIFCQTFLWSHCIIRYEEFSLKQPLWKMIVCVFKQATEYLRKVCLDICEFQWKIVD</sequence>
<evidence type="ECO:0000313" key="1">
    <source>
        <dbReference type="EMBL" id="CAI2376158.1"/>
    </source>
</evidence>
<accession>A0AAD1XNX2</accession>
<dbReference type="EMBL" id="CAMPGE010017697">
    <property type="protein sequence ID" value="CAI2376158.1"/>
    <property type="molecule type" value="Genomic_DNA"/>
</dbReference>
<dbReference type="Proteomes" id="UP001295684">
    <property type="component" value="Unassembled WGS sequence"/>
</dbReference>
<gene>
    <name evidence="1" type="ORF">ECRASSUSDP1_LOCUS17527</name>
</gene>
<reference evidence="1" key="1">
    <citation type="submission" date="2023-07" db="EMBL/GenBank/DDBJ databases">
        <authorList>
            <consortium name="AG Swart"/>
            <person name="Singh M."/>
            <person name="Singh A."/>
            <person name="Seah K."/>
            <person name="Emmerich C."/>
        </authorList>
    </citation>
    <scope>NUCLEOTIDE SEQUENCE</scope>
    <source>
        <strain evidence="1">DP1</strain>
    </source>
</reference>
<dbReference type="AlphaFoldDB" id="A0AAD1XNX2"/>
<name>A0AAD1XNX2_EUPCR</name>